<protein>
    <submittedName>
        <fullName evidence="7">DUF423 domain-containing protein</fullName>
    </submittedName>
</protein>
<keyword evidence="3 6" id="KW-0812">Transmembrane</keyword>
<keyword evidence="4 6" id="KW-1133">Transmembrane helix</keyword>
<feature type="transmembrane region" description="Helical" evidence="6">
    <location>
        <begin position="47"/>
        <end position="62"/>
    </location>
</feature>
<feature type="transmembrane region" description="Helical" evidence="6">
    <location>
        <begin position="69"/>
        <end position="89"/>
    </location>
</feature>
<evidence type="ECO:0000256" key="1">
    <source>
        <dbReference type="ARBA" id="ARBA00004141"/>
    </source>
</evidence>
<comment type="caution">
    <text evidence="7">The sequence shown here is derived from an EMBL/GenBank/DDBJ whole genome shotgun (WGS) entry which is preliminary data.</text>
</comment>
<keyword evidence="5 6" id="KW-0472">Membrane</keyword>
<dbReference type="Proteomes" id="UP001245285">
    <property type="component" value="Unassembled WGS sequence"/>
</dbReference>
<comment type="subcellular location">
    <subcellularLocation>
        <location evidence="1">Membrane</location>
        <topology evidence="1">Multi-pass membrane protein</topology>
    </subcellularLocation>
</comment>
<evidence type="ECO:0000313" key="8">
    <source>
        <dbReference type="Proteomes" id="UP001245285"/>
    </source>
</evidence>
<accession>A0ABU3CKY3</accession>
<dbReference type="Pfam" id="PF04241">
    <property type="entry name" value="DUF423"/>
    <property type="match status" value="1"/>
</dbReference>
<proteinExistence type="inferred from homology"/>
<dbReference type="RefSeq" id="WP_311495174.1">
    <property type="nucleotide sequence ID" value="NZ_JAVRHO010000012.1"/>
</dbReference>
<gene>
    <name evidence="7" type="ORF">RM545_09955</name>
</gene>
<sequence length="131" mass="14571">MDKKFLIAGTCFGLLGVITGAFATHGLQPLLMDASMKSFETAVKYQMYHALLMLLLGANNFLTPKLRDVIFYLFVFGIIFFSGSIYLLATNNLTDLDFKSIALVTPFGGSLLIVAWGLMLISIFKFKREKV</sequence>
<dbReference type="EMBL" id="JAVRHO010000012">
    <property type="protein sequence ID" value="MDT0647015.1"/>
    <property type="molecule type" value="Genomic_DNA"/>
</dbReference>
<name>A0ABU3CKY3_9FLAO</name>
<dbReference type="PANTHER" id="PTHR43461:SF1">
    <property type="entry name" value="TRANSMEMBRANE PROTEIN 256"/>
    <property type="match status" value="1"/>
</dbReference>
<evidence type="ECO:0000256" key="4">
    <source>
        <dbReference type="ARBA" id="ARBA00022989"/>
    </source>
</evidence>
<organism evidence="7 8">
    <name type="scientific">Autumnicola lenta</name>
    <dbReference type="NCBI Taxonomy" id="3075593"/>
    <lineage>
        <taxon>Bacteria</taxon>
        <taxon>Pseudomonadati</taxon>
        <taxon>Bacteroidota</taxon>
        <taxon>Flavobacteriia</taxon>
        <taxon>Flavobacteriales</taxon>
        <taxon>Flavobacteriaceae</taxon>
        <taxon>Autumnicola</taxon>
    </lineage>
</organism>
<reference evidence="7 8" key="1">
    <citation type="submission" date="2023-09" db="EMBL/GenBank/DDBJ databases">
        <authorList>
            <person name="Rey-Velasco X."/>
        </authorList>
    </citation>
    <scope>NUCLEOTIDE SEQUENCE [LARGE SCALE GENOMIC DNA]</scope>
    <source>
        <strain evidence="7 8">F260</strain>
    </source>
</reference>
<dbReference type="InterPro" id="IPR006696">
    <property type="entry name" value="DUF423"/>
</dbReference>
<evidence type="ECO:0000256" key="3">
    <source>
        <dbReference type="ARBA" id="ARBA00022692"/>
    </source>
</evidence>
<keyword evidence="8" id="KW-1185">Reference proteome</keyword>
<feature type="transmembrane region" description="Helical" evidence="6">
    <location>
        <begin position="101"/>
        <end position="124"/>
    </location>
</feature>
<evidence type="ECO:0000256" key="2">
    <source>
        <dbReference type="ARBA" id="ARBA00009694"/>
    </source>
</evidence>
<evidence type="ECO:0000256" key="6">
    <source>
        <dbReference type="SAM" id="Phobius"/>
    </source>
</evidence>
<evidence type="ECO:0000313" key="7">
    <source>
        <dbReference type="EMBL" id="MDT0647015.1"/>
    </source>
</evidence>
<dbReference type="PANTHER" id="PTHR43461">
    <property type="entry name" value="TRANSMEMBRANE PROTEIN 256"/>
    <property type="match status" value="1"/>
</dbReference>
<evidence type="ECO:0000256" key="5">
    <source>
        <dbReference type="ARBA" id="ARBA00023136"/>
    </source>
</evidence>
<comment type="similarity">
    <text evidence="2">Belongs to the UPF0382 family.</text>
</comment>